<evidence type="ECO:0000259" key="6">
    <source>
        <dbReference type="SMART" id="SM00965"/>
    </source>
</evidence>
<dbReference type="KEGG" id="nso:NIASO_20425"/>
<evidence type="ECO:0000256" key="3">
    <source>
        <dbReference type="ARBA" id="ARBA00023237"/>
    </source>
</evidence>
<feature type="domain" description="Secretin/TonB short N-terminal" evidence="6">
    <location>
        <begin position="70"/>
        <end position="122"/>
    </location>
</feature>
<dbReference type="EMBL" id="CP007035">
    <property type="protein sequence ID" value="AHF16916.1"/>
    <property type="molecule type" value="Genomic_DNA"/>
</dbReference>
<keyword evidence="4" id="KW-1134">Transmembrane beta strand</keyword>
<reference evidence="7 8" key="1">
    <citation type="submission" date="2013-12" db="EMBL/GenBank/DDBJ databases">
        <authorList>
            <consortium name="DOE Joint Genome Institute"/>
            <person name="Eisen J."/>
            <person name="Huntemann M."/>
            <person name="Han J."/>
            <person name="Chen A."/>
            <person name="Kyrpides N."/>
            <person name="Mavromatis K."/>
            <person name="Markowitz V."/>
            <person name="Palaniappan K."/>
            <person name="Ivanova N."/>
            <person name="Schaumberg A."/>
            <person name="Pati A."/>
            <person name="Liolios K."/>
            <person name="Nordberg H.P."/>
            <person name="Cantor M.N."/>
            <person name="Hua S.X."/>
            <person name="Woyke T."/>
        </authorList>
    </citation>
    <scope>NUCLEOTIDE SEQUENCE [LARGE SCALE GENOMIC DNA]</scope>
    <source>
        <strain evidence="8">DSM 19437</strain>
    </source>
</reference>
<dbReference type="STRING" id="929713.NIASO_20425"/>
<dbReference type="Pfam" id="PF13715">
    <property type="entry name" value="CarbopepD_reg_2"/>
    <property type="match status" value="1"/>
</dbReference>
<dbReference type="InterPro" id="IPR011662">
    <property type="entry name" value="Secretin/TonB_short_N"/>
</dbReference>
<evidence type="ECO:0000313" key="8">
    <source>
        <dbReference type="Proteomes" id="UP000003586"/>
    </source>
</evidence>
<keyword evidence="8" id="KW-1185">Reference proteome</keyword>
<evidence type="ECO:0000256" key="5">
    <source>
        <dbReference type="SAM" id="Phobius"/>
    </source>
</evidence>
<dbReference type="NCBIfam" id="TIGR04057">
    <property type="entry name" value="SusC_RagA_signa"/>
    <property type="match status" value="1"/>
</dbReference>
<dbReference type="GO" id="GO:0009279">
    <property type="term" value="C:cell outer membrane"/>
    <property type="evidence" value="ECO:0007669"/>
    <property type="project" value="UniProtKB-SubCell"/>
</dbReference>
<dbReference type="OrthoDB" id="604358at2"/>
<dbReference type="PROSITE" id="PS52016">
    <property type="entry name" value="TONB_DEPENDENT_REC_3"/>
    <property type="match status" value="1"/>
</dbReference>
<name>W0F6D4_9BACT</name>
<comment type="similarity">
    <text evidence="4">Belongs to the TonB-dependent receptor family.</text>
</comment>
<keyword evidence="3 4" id="KW-0998">Cell outer membrane</keyword>
<organism evidence="7 8">
    <name type="scientific">Niabella soli DSM 19437</name>
    <dbReference type="NCBI Taxonomy" id="929713"/>
    <lineage>
        <taxon>Bacteria</taxon>
        <taxon>Pseudomonadati</taxon>
        <taxon>Bacteroidota</taxon>
        <taxon>Chitinophagia</taxon>
        <taxon>Chitinophagales</taxon>
        <taxon>Chitinophagaceae</taxon>
        <taxon>Niabella</taxon>
    </lineage>
</organism>
<dbReference type="NCBIfam" id="TIGR04056">
    <property type="entry name" value="OMP_RagA_SusC"/>
    <property type="match status" value="1"/>
</dbReference>
<dbReference type="InterPro" id="IPR023997">
    <property type="entry name" value="TonB-dep_OMP_SusC/RagA_CS"/>
</dbReference>
<keyword evidence="4 5" id="KW-0812">Transmembrane</keyword>
<dbReference type="Gene3D" id="2.170.130.10">
    <property type="entry name" value="TonB-dependent receptor, plug domain"/>
    <property type="match status" value="1"/>
</dbReference>
<dbReference type="HOGENOM" id="CLU_004317_1_1_10"/>
<protein>
    <submittedName>
        <fullName evidence="7">Membrane protein</fullName>
    </submittedName>
</protein>
<proteinExistence type="inferred from homology"/>
<dbReference type="eggNOG" id="COG4771">
    <property type="taxonomic scope" value="Bacteria"/>
</dbReference>
<dbReference type="InterPro" id="IPR023996">
    <property type="entry name" value="TonB-dep_OMP_SusC/RagA"/>
</dbReference>
<dbReference type="Pfam" id="PF07660">
    <property type="entry name" value="STN"/>
    <property type="match status" value="1"/>
</dbReference>
<dbReference type="SUPFAM" id="SSF49464">
    <property type="entry name" value="Carboxypeptidase regulatory domain-like"/>
    <property type="match status" value="1"/>
</dbReference>
<dbReference type="InterPro" id="IPR037066">
    <property type="entry name" value="Plug_dom_sf"/>
</dbReference>
<feature type="transmembrane region" description="Helical" evidence="5">
    <location>
        <begin position="21"/>
        <end position="40"/>
    </location>
</feature>
<dbReference type="Proteomes" id="UP000003586">
    <property type="component" value="Chromosome"/>
</dbReference>
<keyword evidence="5" id="KW-1133">Transmembrane helix</keyword>
<dbReference type="Gene3D" id="2.60.40.1120">
    <property type="entry name" value="Carboxypeptidase-like, regulatory domain"/>
    <property type="match status" value="1"/>
</dbReference>
<accession>W0F6D4</accession>
<dbReference type="InterPro" id="IPR012910">
    <property type="entry name" value="Plug_dom"/>
</dbReference>
<evidence type="ECO:0000256" key="2">
    <source>
        <dbReference type="ARBA" id="ARBA00023136"/>
    </source>
</evidence>
<dbReference type="SMART" id="SM00965">
    <property type="entry name" value="STN"/>
    <property type="match status" value="1"/>
</dbReference>
<keyword evidence="1 4" id="KW-0813">Transport</keyword>
<keyword evidence="2 4" id="KW-0472">Membrane</keyword>
<dbReference type="Pfam" id="PF07715">
    <property type="entry name" value="Plug"/>
    <property type="match status" value="1"/>
</dbReference>
<dbReference type="RefSeq" id="WP_008582609.1">
    <property type="nucleotide sequence ID" value="NZ_CP007035.1"/>
</dbReference>
<evidence type="ECO:0000256" key="1">
    <source>
        <dbReference type="ARBA" id="ARBA00022448"/>
    </source>
</evidence>
<evidence type="ECO:0000256" key="4">
    <source>
        <dbReference type="PROSITE-ProRule" id="PRU01360"/>
    </source>
</evidence>
<dbReference type="SUPFAM" id="SSF56935">
    <property type="entry name" value="Porins"/>
    <property type="match status" value="1"/>
</dbReference>
<dbReference type="FunFam" id="2.170.130.10:FF:000003">
    <property type="entry name" value="SusC/RagA family TonB-linked outer membrane protein"/>
    <property type="match status" value="1"/>
</dbReference>
<gene>
    <name evidence="7" type="ORF">NIASO_20425</name>
</gene>
<sequence length="1170" mass="129754">MKKNDCPGTLMPGHLIIKYLLLMKLSIFILLITSFQAFSINSTGQSRITMEVKNASISSVLSKIQARYEYRFFYTDELGLGSRKIDLMAKNATIDSVMHQLLSLTGYSYKKINDGLVVIIGQPDAIAIMDIKGKIVDETGAPLAGVSIVEKGTVNGTSTGEDGNFSLKVSGENAVLIVSNVGYVPLEVAVKNHNYERIVLKKEENKLDEVIVVGYGTQKKVNLTGAVAQVGSEVLDNRPVANISQALQGAIPNVNINFNSGRPGAEGSFNIRGNTSINGGGAPLVLIDGVPGNLNNINPRDVENISVLKDAASAAIYGARGSFGVILVTTKKAKRGKMNVNYGNNFGWAGLTTRTDFITDGYTSAKLNDEAFLRATGNTYTRYTEEDYEELKKRQTDKSLPSVVITNRSGKDQYMYYGNTDWWHTMFRDWQPSREHSLTITGGSEKIDFLVSGRAYGKDGMMRINQDNYSSYNFRAKITARLTSKLELFTNTYFNTSKYTYPGWGYNSNFVSITVHALPSYVPVNPDGTATYSSGLNSYSIGDGIYADLLHGKSKGDEKRLELINLVGATFKPVKGLEITGNYSYTFNPYSTMQRRTRAPWSINPGVISYVGNDYLAEEVNLIQYQATNLYGSYTKKLGDHDFKLMAGYNRELRTYKQISARNTDLLSEDLNAFRLATGQATLDGQAEEWALQGYFSRLNYDYRGKYLLEFNGRYDGSSRFPDGKRYGFFPSVSGGWRVSQEPFWQALKGGINEFKLRGSYGSLGNQQEAATYGYIQTLRRSTLSYIFNGARAQSLAVPVPISQDLTWERSKSVDFGVDMGLLNNRLSITCDWYVRNTLGMLIAGKTLPSVFGEASPKTNAGDMQTRGWEVMVAWSDHKLVAGKPLSYNVSVGVGDYKAKITRFDNPQNLLSNYYVGQELGEIWGYKIGGFFKTDAEATDYQKTVNQDFVNKQRLGAPGNWAKLMAGDMKFVDVNGDGFVNNGKNTLADHGDLVKIGNKQPRYTFGVNLGADWSGFDVSVFLQGIGKQDWYPGANADKFWGPYSRPYYSFVPVDFPEKVWSEDNPNAYFPKLRGYEALNAGGSLNAPNDRYLQNLAYIRLKNLTVGYSLPAGILSKAKISRCRIYLSGDNIFTATKLKTKYIDPEMAAAEANGRIYPISKIYSFGLDLSF</sequence>
<dbReference type="AlphaFoldDB" id="W0F6D4"/>
<dbReference type="InterPro" id="IPR039426">
    <property type="entry name" value="TonB-dep_rcpt-like"/>
</dbReference>
<comment type="subcellular location">
    <subcellularLocation>
        <location evidence="4">Cell outer membrane</location>
        <topology evidence="4">Multi-pass membrane protein</topology>
    </subcellularLocation>
</comment>
<evidence type="ECO:0000313" key="7">
    <source>
        <dbReference type="EMBL" id="AHF16916.1"/>
    </source>
</evidence>
<dbReference type="InterPro" id="IPR008969">
    <property type="entry name" value="CarboxyPept-like_regulatory"/>
</dbReference>